<proteinExistence type="predicted"/>
<organism evidence="4 5">
    <name type="scientific">Streptomyces olivaceoviridis</name>
    <name type="common">Streptomyces corchorusii</name>
    <dbReference type="NCBI Taxonomy" id="1921"/>
    <lineage>
        <taxon>Bacteria</taxon>
        <taxon>Bacillati</taxon>
        <taxon>Actinomycetota</taxon>
        <taxon>Actinomycetes</taxon>
        <taxon>Kitasatosporales</taxon>
        <taxon>Streptomycetaceae</taxon>
        <taxon>Streptomyces</taxon>
    </lineage>
</organism>
<protein>
    <submittedName>
        <fullName evidence="4">ABC transporter substrate-binding protein</fullName>
    </submittedName>
</protein>
<dbReference type="InterPro" id="IPR001638">
    <property type="entry name" value="Solute-binding_3/MltF_N"/>
</dbReference>
<feature type="chain" id="PRO_5045538104" evidence="2">
    <location>
        <begin position="27"/>
        <end position="283"/>
    </location>
</feature>
<dbReference type="Gene3D" id="3.40.190.10">
    <property type="entry name" value="Periplasmic binding protein-like II"/>
    <property type="match status" value="2"/>
</dbReference>
<dbReference type="PANTHER" id="PTHR35936:SF19">
    <property type="entry name" value="AMINO-ACID-BINDING PROTEIN YXEM-RELATED"/>
    <property type="match status" value="1"/>
</dbReference>
<evidence type="ECO:0000313" key="4">
    <source>
        <dbReference type="EMBL" id="MFI2160406.1"/>
    </source>
</evidence>
<name>A0ABW7VG92_STROI</name>
<gene>
    <name evidence="4" type="ORF">ACH49L_32760</name>
</gene>
<evidence type="ECO:0000313" key="5">
    <source>
        <dbReference type="Proteomes" id="UP001611397"/>
    </source>
</evidence>
<reference evidence="4 5" key="1">
    <citation type="submission" date="2024-10" db="EMBL/GenBank/DDBJ databases">
        <title>The Natural Products Discovery Center: Release of the First 8490 Sequenced Strains for Exploring Actinobacteria Biosynthetic Diversity.</title>
        <authorList>
            <person name="Kalkreuter E."/>
            <person name="Kautsar S.A."/>
            <person name="Yang D."/>
            <person name="Bader C.D."/>
            <person name="Teijaro C.N."/>
            <person name="Fluegel L."/>
            <person name="Davis C.M."/>
            <person name="Simpson J.R."/>
            <person name="Lauterbach L."/>
            <person name="Steele A.D."/>
            <person name="Gui C."/>
            <person name="Meng S."/>
            <person name="Li G."/>
            <person name="Viehrig K."/>
            <person name="Ye F."/>
            <person name="Su P."/>
            <person name="Kiefer A.F."/>
            <person name="Nichols A."/>
            <person name="Cepeda A.J."/>
            <person name="Yan W."/>
            <person name="Fan B."/>
            <person name="Jiang Y."/>
            <person name="Adhikari A."/>
            <person name="Zheng C.-J."/>
            <person name="Schuster L."/>
            <person name="Cowan T.M."/>
            <person name="Smanski M.J."/>
            <person name="Chevrette M.G."/>
            <person name="De Carvalho L.P.S."/>
            <person name="Shen B."/>
        </authorList>
    </citation>
    <scope>NUCLEOTIDE SEQUENCE [LARGE SCALE GENOMIC DNA]</scope>
    <source>
        <strain evidence="4 5">NPDC020295</strain>
    </source>
</reference>
<dbReference type="EMBL" id="JBIRWM010000019">
    <property type="protein sequence ID" value="MFI2160406.1"/>
    <property type="molecule type" value="Genomic_DNA"/>
</dbReference>
<keyword evidence="5" id="KW-1185">Reference proteome</keyword>
<dbReference type="PANTHER" id="PTHR35936">
    <property type="entry name" value="MEMBRANE-BOUND LYTIC MUREIN TRANSGLYCOSYLASE F"/>
    <property type="match status" value="1"/>
</dbReference>
<evidence type="ECO:0000256" key="1">
    <source>
        <dbReference type="ARBA" id="ARBA00022729"/>
    </source>
</evidence>
<keyword evidence="1 2" id="KW-0732">Signal</keyword>
<sequence length="283" mass="29597">MGKARPAKRGVAAVAVLLLAVTGCGSGGTSAGAGSAGQAQGVGRAGVLKIGTSNNMKPYAYEENGKLTGFEVDLISAAARKLKLEPQIVSLDFSALLPAVSNRQFDVAAAAIGITEPRKKMVDFSDGYLAGYFGVLTKPDSGITSSVASVKGKRIAVLQGSIEDANAGTFLPGADIVRFPDDNSADLALKNNRVAGFFNDFGPNLGIVKKYPDLHLKQPITLPATDFPAGWAVRKGNTELTGELDGALKQLVDDGTWLKLYKKYFPQDPVPTGSQLPPYTPKG</sequence>
<dbReference type="PROSITE" id="PS51257">
    <property type="entry name" value="PROKAR_LIPOPROTEIN"/>
    <property type="match status" value="1"/>
</dbReference>
<dbReference type="SMART" id="SM00062">
    <property type="entry name" value="PBPb"/>
    <property type="match status" value="1"/>
</dbReference>
<dbReference type="RefSeq" id="WP_279616968.1">
    <property type="nucleotide sequence ID" value="NZ_JBEPBV010000022.1"/>
</dbReference>
<dbReference type="CDD" id="cd13530">
    <property type="entry name" value="PBP2_peptides_like"/>
    <property type="match status" value="1"/>
</dbReference>
<accession>A0ABW7VG92</accession>
<evidence type="ECO:0000256" key="2">
    <source>
        <dbReference type="SAM" id="SignalP"/>
    </source>
</evidence>
<dbReference type="Pfam" id="PF00497">
    <property type="entry name" value="SBP_bac_3"/>
    <property type="match status" value="1"/>
</dbReference>
<dbReference type="Proteomes" id="UP001611397">
    <property type="component" value="Unassembled WGS sequence"/>
</dbReference>
<feature type="domain" description="Solute-binding protein family 3/N-terminal" evidence="3">
    <location>
        <begin position="47"/>
        <end position="268"/>
    </location>
</feature>
<evidence type="ECO:0000259" key="3">
    <source>
        <dbReference type="SMART" id="SM00062"/>
    </source>
</evidence>
<comment type="caution">
    <text evidence="4">The sequence shown here is derived from an EMBL/GenBank/DDBJ whole genome shotgun (WGS) entry which is preliminary data.</text>
</comment>
<dbReference type="SUPFAM" id="SSF53850">
    <property type="entry name" value="Periplasmic binding protein-like II"/>
    <property type="match status" value="1"/>
</dbReference>
<feature type="signal peptide" evidence="2">
    <location>
        <begin position="1"/>
        <end position="26"/>
    </location>
</feature>